<evidence type="ECO:0000313" key="3">
    <source>
        <dbReference type="Proteomes" id="UP001219525"/>
    </source>
</evidence>
<reference evidence="2" key="1">
    <citation type="submission" date="2023-03" db="EMBL/GenBank/DDBJ databases">
        <title>Massive genome expansion in bonnet fungi (Mycena s.s.) driven by repeated elements and novel gene families across ecological guilds.</title>
        <authorList>
            <consortium name="Lawrence Berkeley National Laboratory"/>
            <person name="Harder C.B."/>
            <person name="Miyauchi S."/>
            <person name="Viragh M."/>
            <person name="Kuo A."/>
            <person name="Thoen E."/>
            <person name="Andreopoulos B."/>
            <person name="Lu D."/>
            <person name="Skrede I."/>
            <person name="Drula E."/>
            <person name="Henrissat B."/>
            <person name="Morin E."/>
            <person name="Kohler A."/>
            <person name="Barry K."/>
            <person name="LaButti K."/>
            <person name="Morin E."/>
            <person name="Salamov A."/>
            <person name="Lipzen A."/>
            <person name="Mereny Z."/>
            <person name="Hegedus B."/>
            <person name="Baldrian P."/>
            <person name="Stursova M."/>
            <person name="Weitz H."/>
            <person name="Taylor A."/>
            <person name="Grigoriev I.V."/>
            <person name="Nagy L.G."/>
            <person name="Martin F."/>
            <person name="Kauserud H."/>
        </authorList>
    </citation>
    <scope>NUCLEOTIDE SEQUENCE</scope>
    <source>
        <strain evidence="2">9144</strain>
    </source>
</reference>
<dbReference type="SUPFAM" id="SSF56112">
    <property type="entry name" value="Protein kinase-like (PK-like)"/>
    <property type="match status" value="1"/>
</dbReference>
<sequence>MLPGNSNPPAFLPPTFHLHPRQESGWPRFPTSYRALFDFSMPEPIRDISTNKSTAPWTGSHPPEHPLSYCYRDSTIIRRALAGLFDYIETEHGLDRPTPPKAAAIWESLEDQYKRAQYHREGCIMPVLNQLCQIVNRLMQDLGLATSMYVTTPTWQHNQEGDVDWIVETQAFPGSQITDILLAQLRSPDSPLSICPGSAIEAKLDRVLTQYRNVFAEPFQIFPIFASYEHGRAMMFKLDVQMCHRILHDVSCTAPRFGLIYTGYQCVVMENLHPPLPRPPFEVDSHLRGPPSPPPHVNTSIRGAGHSDLQPLVPSQYAEDRPLIPFIALLFAINAPPGKLRFDEPDPTLSADGYKYYLQESGLRMMRPSASYMISAGTSTQPRPEQGKGAAKTKGKGKGTHSGLWSTFLLLKFPPPMSQEPQLLEKVTPSQLLSGPSGEQSMTHDHCPLFLSLNSVIPSGQDATVHRGTLDHDYPVIAKVYDIGSFAVLLRELEAYDCMSSSVSVLKCFGVFAPAHRAWAALLLEDKGDTLPDWWDGLTHGERRAVYNTARGIHAAGILHGDLENRNFVRDKHGRLYAIDFGRSSLGHCCTPETCAELRYLRQDLGLRISTTIR</sequence>
<dbReference type="InterPro" id="IPR052396">
    <property type="entry name" value="Meiotic_Drive_Suppr_Kinase"/>
</dbReference>
<gene>
    <name evidence="2" type="ORF">GGX14DRAFT_449654</name>
</gene>
<evidence type="ECO:0000256" key="1">
    <source>
        <dbReference type="SAM" id="MobiDB-lite"/>
    </source>
</evidence>
<dbReference type="PANTHER" id="PTHR37171:SF1">
    <property type="entry name" value="SERINE_THREONINE-PROTEIN KINASE YRZF-RELATED"/>
    <property type="match status" value="1"/>
</dbReference>
<proteinExistence type="predicted"/>
<comment type="caution">
    <text evidence="2">The sequence shown here is derived from an EMBL/GenBank/DDBJ whole genome shotgun (WGS) entry which is preliminary data.</text>
</comment>
<protein>
    <recommendedName>
        <fullName evidence="4">Protein kinase domain-containing protein</fullName>
    </recommendedName>
</protein>
<evidence type="ECO:0000313" key="2">
    <source>
        <dbReference type="EMBL" id="KAJ7211266.1"/>
    </source>
</evidence>
<accession>A0AAD6VIV9</accession>
<dbReference type="EMBL" id="JARJCW010000026">
    <property type="protein sequence ID" value="KAJ7211266.1"/>
    <property type="molecule type" value="Genomic_DNA"/>
</dbReference>
<name>A0AAD6VIV9_9AGAR</name>
<keyword evidence="3" id="KW-1185">Reference proteome</keyword>
<dbReference type="InterPro" id="IPR011009">
    <property type="entry name" value="Kinase-like_dom_sf"/>
</dbReference>
<feature type="region of interest" description="Disordered" evidence="1">
    <location>
        <begin position="376"/>
        <end position="400"/>
    </location>
</feature>
<organism evidence="2 3">
    <name type="scientific">Mycena pura</name>
    <dbReference type="NCBI Taxonomy" id="153505"/>
    <lineage>
        <taxon>Eukaryota</taxon>
        <taxon>Fungi</taxon>
        <taxon>Dikarya</taxon>
        <taxon>Basidiomycota</taxon>
        <taxon>Agaricomycotina</taxon>
        <taxon>Agaricomycetes</taxon>
        <taxon>Agaricomycetidae</taxon>
        <taxon>Agaricales</taxon>
        <taxon>Marasmiineae</taxon>
        <taxon>Mycenaceae</taxon>
        <taxon>Mycena</taxon>
    </lineage>
</organism>
<evidence type="ECO:0008006" key="4">
    <source>
        <dbReference type="Google" id="ProtNLM"/>
    </source>
</evidence>
<dbReference type="PANTHER" id="PTHR37171">
    <property type="entry name" value="SERINE/THREONINE-PROTEIN KINASE YRZF-RELATED"/>
    <property type="match status" value="1"/>
</dbReference>
<dbReference type="AlphaFoldDB" id="A0AAD6VIV9"/>
<feature type="region of interest" description="Disordered" evidence="1">
    <location>
        <begin position="284"/>
        <end position="305"/>
    </location>
</feature>
<dbReference type="Proteomes" id="UP001219525">
    <property type="component" value="Unassembled WGS sequence"/>
</dbReference>